<protein>
    <submittedName>
        <fullName evidence="2">Thiamine ABC transporter permease</fullName>
    </submittedName>
</protein>
<feature type="transmembrane region" description="Helical" evidence="1">
    <location>
        <begin position="164"/>
        <end position="183"/>
    </location>
</feature>
<reference evidence="2 3" key="1">
    <citation type="journal article" date="2018" name="Int. J. Syst. Evol. Microbiol.">
        <title>Epidermidibacterium keratini gen. nov., sp. nov., a member of the family Sporichthyaceae, isolated from keratin epidermis.</title>
        <authorList>
            <person name="Lee D.G."/>
            <person name="Trujillo M.E."/>
            <person name="Kang S."/>
            <person name="Nam J.J."/>
            <person name="Kim Y.J."/>
        </authorList>
    </citation>
    <scope>NUCLEOTIDE SEQUENCE [LARGE SCALE GENOMIC DNA]</scope>
    <source>
        <strain evidence="2 3">EPI-7</strain>
    </source>
</reference>
<proteinExistence type="predicted"/>
<gene>
    <name evidence="2" type="ORF">EK0264_01085</name>
</gene>
<dbReference type="Pfam" id="PF09819">
    <property type="entry name" value="ABC_cobalt"/>
    <property type="match status" value="1"/>
</dbReference>
<evidence type="ECO:0000313" key="2">
    <source>
        <dbReference type="EMBL" id="QHB99030.1"/>
    </source>
</evidence>
<accession>A0A7L4YHH9</accession>
<keyword evidence="1" id="KW-0812">Transmembrane</keyword>
<sequence length="209" mass="22358">MTEYAPTESGPRQRRTESRGWTLRDLVLIAVLGAVFGFLYYALVQAWGALSVAMGPSGDLAQNILWGGWLIVAPLALYITRRPGAGIVAEVLASIIEVVILGSPVGPRLLLTALVQGVGSEAIFAITRYRRWSMPIFALSGLIGGATIFVYEAFLLGWWGQSILLLRLGIHLVSCLVIGGILAKAIGDLLLATGTLDNFAIGRAARGRR</sequence>
<feature type="transmembrane region" description="Helical" evidence="1">
    <location>
        <begin position="63"/>
        <end position="80"/>
    </location>
</feature>
<dbReference type="AlphaFoldDB" id="A0A7L4YHH9"/>
<keyword evidence="1" id="KW-1133">Transmembrane helix</keyword>
<dbReference type="InParanoid" id="A0A7L4YHH9"/>
<dbReference type="Proteomes" id="UP000463857">
    <property type="component" value="Chromosome"/>
</dbReference>
<dbReference type="InterPro" id="IPR017195">
    <property type="entry name" value="ABC_thiamin-permease_prd"/>
</dbReference>
<organism evidence="2 3">
    <name type="scientific">Epidermidibacterium keratini</name>
    <dbReference type="NCBI Taxonomy" id="1891644"/>
    <lineage>
        <taxon>Bacteria</taxon>
        <taxon>Bacillati</taxon>
        <taxon>Actinomycetota</taxon>
        <taxon>Actinomycetes</taxon>
        <taxon>Sporichthyales</taxon>
        <taxon>Sporichthyaceae</taxon>
        <taxon>Epidermidibacterium</taxon>
    </lineage>
</organism>
<keyword evidence="1" id="KW-0472">Membrane</keyword>
<feature type="transmembrane region" description="Helical" evidence="1">
    <location>
        <begin position="136"/>
        <end position="158"/>
    </location>
</feature>
<dbReference type="RefSeq" id="WP_159542111.1">
    <property type="nucleotide sequence ID" value="NZ_CP047156.1"/>
</dbReference>
<keyword evidence="3" id="KW-1185">Reference proteome</keyword>
<name>A0A7L4YHH9_9ACTN</name>
<evidence type="ECO:0000313" key="3">
    <source>
        <dbReference type="Proteomes" id="UP000463857"/>
    </source>
</evidence>
<dbReference type="OrthoDB" id="8017424at2"/>
<dbReference type="KEGG" id="eke:EK0264_01085"/>
<evidence type="ECO:0000256" key="1">
    <source>
        <dbReference type="SAM" id="Phobius"/>
    </source>
</evidence>
<feature type="transmembrane region" description="Helical" evidence="1">
    <location>
        <begin position="21"/>
        <end position="43"/>
    </location>
</feature>
<dbReference type="EMBL" id="CP047156">
    <property type="protein sequence ID" value="QHB99030.1"/>
    <property type="molecule type" value="Genomic_DNA"/>
</dbReference>